<sequence>MLPDYEEENNKRLTNPAEQETLPKKSLAINKNKDLKAHFDKCQAETIRAMREVYCKQAQEDTETILETLTQIVIDNNQSCMSLIVQETDLIKSSLSQLSNDVSTLASIVRSSRSPHTPSIPLLSRFPRSDAPSTSRAHRSRSPIARPRVHSHSRSRSPRRAFTKAPSFAQKPTPSNRAQVHCAFCDSAVHFSKYCTTQTSLAMRLRILKDANRCLKCFRIKNHMHHRTCEPDPCERGCANHIGVKERHNDWLCPLNPSLKP</sequence>
<proteinExistence type="predicted"/>
<evidence type="ECO:0000313" key="3">
    <source>
        <dbReference type="Proteomes" id="UP000775547"/>
    </source>
</evidence>
<reference evidence="2" key="1">
    <citation type="submission" date="2020-07" db="EMBL/GenBank/DDBJ databases">
        <authorList>
            <person name="Nieuwenhuis M."/>
            <person name="Van De Peppel L.J.J."/>
        </authorList>
    </citation>
    <scope>NUCLEOTIDE SEQUENCE</scope>
    <source>
        <strain evidence="2">AP01</strain>
        <tissue evidence="2">Mycelium</tissue>
    </source>
</reference>
<dbReference type="AlphaFoldDB" id="A0A9P7G2C6"/>
<organism evidence="2 3">
    <name type="scientific">Asterophora parasitica</name>
    <dbReference type="NCBI Taxonomy" id="117018"/>
    <lineage>
        <taxon>Eukaryota</taxon>
        <taxon>Fungi</taxon>
        <taxon>Dikarya</taxon>
        <taxon>Basidiomycota</taxon>
        <taxon>Agaricomycotina</taxon>
        <taxon>Agaricomycetes</taxon>
        <taxon>Agaricomycetidae</taxon>
        <taxon>Agaricales</taxon>
        <taxon>Tricholomatineae</taxon>
        <taxon>Lyophyllaceae</taxon>
        <taxon>Asterophora</taxon>
    </lineage>
</organism>
<dbReference type="Proteomes" id="UP000775547">
    <property type="component" value="Unassembled WGS sequence"/>
</dbReference>
<evidence type="ECO:0000256" key="1">
    <source>
        <dbReference type="SAM" id="MobiDB-lite"/>
    </source>
</evidence>
<protein>
    <submittedName>
        <fullName evidence="2">Uncharacterized protein</fullName>
    </submittedName>
</protein>
<accession>A0A9P7G2C6</accession>
<feature type="compositionally biased region" description="Basic residues" evidence="1">
    <location>
        <begin position="136"/>
        <end position="162"/>
    </location>
</feature>
<feature type="region of interest" description="Disordered" evidence="1">
    <location>
        <begin position="1"/>
        <end position="27"/>
    </location>
</feature>
<evidence type="ECO:0000313" key="2">
    <source>
        <dbReference type="EMBL" id="KAG5641676.1"/>
    </source>
</evidence>
<dbReference type="EMBL" id="JABCKV010000267">
    <property type="protein sequence ID" value="KAG5641676.1"/>
    <property type="molecule type" value="Genomic_DNA"/>
</dbReference>
<name>A0A9P7G2C6_9AGAR</name>
<comment type="caution">
    <text evidence="2">The sequence shown here is derived from an EMBL/GenBank/DDBJ whole genome shotgun (WGS) entry which is preliminary data.</text>
</comment>
<reference evidence="2" key="2">
    <citation type="submission" date="2021-10" db="EMBL/GenBank/DDBJ databases">
        <title>Phylogenomics reveals ancestral predisposition of the termite-cultivated fungus Termitomyces towards a domesticated lifestyle.</title>
        <authorList>
            <person name="Auxier B."/>
            <person name="Grum-Grzhimaylo A."/>
            <person name="Cardenas M.E."/>
            <person name="Lodge J.D."/>
            <person name="Laessoe T."/>
            <person name="Pedersen O."/>
            <person name="Smith M.E."/>
            <person name="Kuyper T.W."/>
            <person name="Franco-Molano E.A."/>
            <person name="Baroni T.J."/>
            <person name="Aanen D.K."/>
        </authorList>
    </citation>
    <scope>NUCLEOTIDE SEQUENCE</scope>
    <source>
        <strain evidence="2">AP01</strain>
        <tissue evidence="2">Mycelium</tissue>
    </source>
</reference>
<feature type="region of interest" description="Disordered" evidence="1">
    <location>
        <begin position="110"/>
        <end position="174"/>
    </location>
</feature>
<gene>
    <name evidence="2" type="ORF">DXG03_004448</name>
</gene>
<keyword evidence="3" id="KW-1185">Reference proteome</keyword>